<comment type="caution">
    <text evidence="1">The sequence shown here is derived from an EMBL/GenBank/DDBJ whole genome shotgun (WGS) entry which is preliminary data.</text>
</comment>
<dbReference type="EMBL" id="BSXS01003834">
    <property type="protein sequence ID" value="GME82025.1"/>
    <property type="molecule type" value="Genomic_DNA"/>
</dbReference>
<evidence type="ECO:0000313" key="2">
    <source>
        <dbReference type="Proteomes" id="UP001165064"/>
    </source>
</evidence>
<reference evidence="1" key="1">
    <citation type="submission" date="2023-04" db="EMBL/GenBank/DDBJ databases">
        <title>Ambrosiozyma monospora NBRC 10751.</title>
        <authorList>
            <person name="Ichikawa N."/>
            <person name="Sato H."/>
            <person name="Tonouchi N."/>
        </authorList>
    </citation>
    <scope>NUCLEOTIDE SEQUENCE</scope>
    <source>
        <strain evidence="1">NBRC 10751</strain>
    </source>
</reference>
<accession>A0ACB5T7E2</accession>
<gene>
    <name evidence="1" type="ORF">Amon02_000526700</name>
</gene>
<sequence>MTQSTPDSNVKSLQHLFSRQALARQKFKLKETIKYLNDPNVVFLGGGLPMSNYFPWKKIIGYSPSAPFAEGIDNQPANDSDATIAELVKAY</sequence>
<organism evidence="1 2">
    <name type="scientific">Ambrosiozyma monospora</name>
    <name type="common">Yeast</name>
    <name type="synonym">Endomycopsis monosporus</name>
    <dbReference type="NCBI Taxonomy" id="43982"/>
    <lineage>
        <taxon>Eukaryota</taxon>
        <taxon>Fungi</taxon>
        <taxon>Dikarya</taxon>
        <taxon>Ascomycota</taxon>
        <taxon>Saccharomycotina</taxon>
        <taxon>Pichiomycetes</taxon>
        <taxon>Pichiales</taxon>
        <taxon>Pichiaceae</taxon>
        <taxon>Ambrosiozyma</taxon>
    </lineage>
</organism>
<proteinExistence type="predicted"/>
<name>A0ACB5T7E2_AMBMO</name>
<keyword evidence="2" id="KW-1185">Reference proteome</keyword>
<evidence type="ECO:0000313" key="1">
    <source>
        <dbReference type="EMBL" id="GME82025.1"/>
    </source>
</evidence>
<dbReference type="Proteomes" id="UP001165064">
    <property type="component" value="Unassembled WGS sequence"/>
</dbReference>
<protein>
    <submittedName>
        <fullName evidence="1">Unnamed protein product</fullName>
    </submittedName>
</protein>